<comment type="similarity">
    <text evidence="2">Belongs to the RNA 3'-terminal cyclase family. Type 2 subfamily.</text>
</comment>
<evidence type="ECO:0000256" key="2">
    <source>
        <dbReference type="ARBA" id="ARBA00007089"/>
    </source>
</evidence>
<dbReference type="GO" id="GO:0004521">
    <property type="term" value="F:RNA endonuclease activity"/>
    <property type="evidence" value="ECO:0007669"/>
    <property type="project" value="TreeGrafter"/>
</dbReference>
<dbReference type="InterPro" id="IPR013791">
    <property type="entry name" value="RNA3'-term_phos_cycl_insert"/>
</dbReference>
<dbReference type="PANTHER" id="PTHR11096">
    <property type="entry name" value="RNA 3' TERMINAL PHOSPHATE CYCLASE"/>
    <property type="match status" value="1"/>
</dbReference>
<gene>
    <name evidence="7" type="ORF">L211DRAFT_830032</name>
</gene>
<evidence type="ECO:0000256" key="3">
    <source>
        <dbReference type="ARBA" id="ARBA00022517"/>
    </source>
</evidence>
<dbReference type="Pfam" id="PF01137">
    <property type="entry name" value="RTC"/>
    <property type="match status" value="1"/>
</dbReference>
<dbReference type="NCBIfam" id="TIGR03400">
    <property type="entry name" value="18S_RNA_Rcl1p"/>
    <property type="match status" value="1"/>
</dbReference>
<sequence>MATLTPAPPPVKFTTHHHLRQRLVLATLCGRPVHISQIRSNSLRPGLTDYEYSFLRLLDHITNGSIIEISTTGTAILYRPGLIAGNNGKPVKHTVPEGCTRGVTYFLEPLCALAPFSKAPFNVLLDGGVITAATEDDYSVDTLRTAVLPLLANFDIGRNIEVRINRRSSAGKGSDGKFSPGAGEVHLTFGHQVRLPKTLHLVNPGRVKRIRGVAYVTGVSAGNNQRMIEAARSLLNQYINDILIHADSSSAQHVISSYGYSNHSTANTSTQKKKVGTGYGMSLMAETSTSCLYAADTFASPGEAPEDVGLRVAQMLLQEISLGGCIGRTGLPLVMTMMTMGMEGDVGRVMLGKGVIGPELIQGWRDVKTIMGGGEVVIREWEGMDGVGSGTGRAKGEGLVVGVVGRGVGNIGRKVA</sequence>
<dbReference type="FunCoup" id="A0A3N4LB32">
    <property type="interactions" value="765"/>
</dbReference>
<dbReference type="PANTHER" id="PTHR11096:SF1">
    <property type="entry name" value="RNA 3'-TERMINAL PHOSPHATE CYCLASE-LIKE PROTEIN"/>
    <property type="match status" value="1"/>
</dbReference>
<protein>
    <submittedName>
        <fullName evidence="7">18S rRNA biogenesis protein</fullName>
    </submittedName>
</protein>
<feature type="domain" description="RNA 3'-terminal phosphate cyclase insert" evidence="6">
    <location>
        <begin position="203"/>
        <end position="321"/>
    </location>
</feature>
<dbReference type="GO" id="GO:0005730">
    <property type="term" value="C:nucleolus"/>
    <property type="evidence" value="ECO:0007669"/>
    <property type="project" value="UniProtKB-SubCell"/>
</dbReference>
<proteinExistence type="inferred from homology"/>
<name>A0A3N4LB32_9PEZI</name>
<dbReference type="InterPro" id="IPR023797">
    <property type="entry name" value="RNA3'_phos_cyclase_dom"/>
</dbReference>
<evidence type="ECO:0000256" key="1">
    <source>
        <dbReference type="ARBA" id="ARBA00004604"/>
    </source>
</evidence>
<reference evidence="7 8" key="1">
    <citation type="journal article" date="2018" name="Nat. Ecol. Evol.">
        <title>Pezizomycetes genomes reveal the molecular basis of ectomycorrhizal truffle lifestyle.</title>
        <authorList>
            <person name="Murat C."/>
            <person name="Payen T."/>
            <person name="Noel B."/>
            <person name="Kuo A."/>
            <person name="Morin E."/>
            <person name="Chen J."/>
            <person name="Kohler A."/>
            <person name="Krizsan K."/>
            <person name="Balestrini R."/>
            <person name="Da Silva C."/>
            <person name="Montanini B."/>
            <person name="Hainaut M."/>
            <person name="Levati E."/>
            <person name="Barry K.W."/>
            <person name="Belfiori B."/>
            <person name="Cichocki N."/>
            <person name="Clum A."/>
            <person name="Dockter R.B."/>
            <person name="Fauchery L."/>
            <person name="Guy J."/>
            <person name="Iotti M."/>
            <person name="Le Tacon F."/>
            <person name="Lindquist E.A."/>
            <person name="Lipzen A."/>
            <person name="Malagnac F."/>
            <person name="Mello A."/>
            <person name="Molinier V."/>
            <person name="Miyauchi S."/>
            <person name="Poulain J."/>
            <person name="Riccioni C."/>
            <person name="Rubini A."/>
            <person name="Sitrit Y."/>
            <person name="Splivallo R."/>
            <person name="Traeger S."/>
            <person name="Wang M."/>
            <person name="Zifcakova L."/>
            <person name="Wipf D."/>
            <person name="Zambonelli A."/>
            <person name="Paolocci F."/>
            <person name="Nowrousian M."/>
            <person name="Ottonello S."/>
            <person name="Baldrian P."/>
            <person name="Spatafora J.W."/>
            <person name="Henrissat B."/>
            <person name="Nagy L.G."/>
            <person name="Aury J.M."/>
            <person name="Wincker P."/>
            <person name="Grigoriev I.V."/>
            <person name="Bonfante P."/>
            <person name="Martin F.M."/>
        </authorList>
    </citation>
    <scope>NUCLEOTIDE SEQUENCE [LARGE SCALE GENOMIC DNA]</scope>
    <source>
        <strain evidence="7 8">ATCC MYA-4762</strain>
    </source>
</reference>
<dbReference type="GO" id="GO:0000479">
    <property type="term" value="P:endonucleolytic cleavage of tricistronic rRNA transcript (SSU-rRNA, 5.8S rRNA, LSU-rRNA)"/>
    <property type="evidence" value="ECO:0007669"/>
    <property type="project" value="TreeGrafter"/>
</dbReference>
<keyword evidence="4" id="KW-0539">Nucleus</keyword>
<dbReference type="Proteomes" id="UP000267821">
    <property type="component" value="Unassembled WGS sequence"/>
</dbReference>
<accession>A0A3N4LB32</accession>
<dbReference type="Pfam" id="PF05189">
    <property type="entry name" value="RTC_insert"/>
    <property type="match status" value="1"/>
</dbReference>
<dbReference type="EMBL" id="ML121582">
    <property type="protein sequence ID" value="RPB19876.1"/>
    <property type="molecule type" value="Genomic_DNA"/>
</dbReference>
<dbReference type="AlphaFoldDB" id="A0A3N4LB32"/>
<dbReference type="InterPro" id="IPR000228">
    <property type="entry name" value="RNA3'_term_phos_cyc"/>
</dbReference>
<comment type="subcellular location">
    <subcellularLocation>
        <location evidence="1">Nucleus</location>
        <location evidence="1">Nucleolus</location>
    </subcellularLocation>
</comment>
<evidence type="ECO:0000256" key="4">
    <source>
        <dbReference type="ARBA" id="ARBA00023242"/>
    </source>
</evidence>
<feature type="domain" description="RNA 3'-terminal phosphate cyclase" evidence="5">
    <location>
        <begin position="13"/>
        <end position="342"/>
    </location>
</feature>
<keyword evidence="8" id="KW-1185">Reference proteome</keyword>
<dbReference type="InterPro" id="IPR036553">
    <property type="entry name" value="RPTC_insert"/>
</dbReference>
<dbReference type="InterPro" id="IPR037136">
    <property type="entry name" value="RNA3'_phos_cyclase_dom_sf"/>
</dbReference>
<evidence type="ECO:0000313" key="8">
    <source>
        <dbReference type="Proteomes" id="UP000267821"/>
    </source>
</evidence>
<dbReference type="InterPro" id="IPR016443">
    <property type="entry name" value="RNA3'_term_phos_cyc_type_2"/>
</dbReference>
<organism evidence="7 8">
    <name type="scientific">Terfezia boudieri ATCC MYA-4762</name>
    <dbReference type="NCBI Taxonomy" id="1051890"/>
    <lineage>
        <taxon>Eukaryota</taxon>
        <taxon>Fungi</taxon>
        <taxon>Dikarya</taxon>
        <taxon>Ascomycota</taxon>
        <taxon>Pezizomycotina</taxon>
        <taxon>Pezizomycetes</taxon>
        <taxon>Pezizales</taxon>
        <taxon>Pezizaceae</taxon>
        <taxon>Terfezia</taxon>
    </lineage>
</organism>
<dbReference type="InParanoid" id="A0A3N4LB32"/>
<dbReference type="Gene3D" id="3.65.10.20">
    <property type="entry name" value="RNA 3'-terminal phosphate cyclase domain"/>
    <property type="match status" value="1"/>
</dbReference>
<evidence type="ECO:0000313" key="7">
    <source>
        <dbReference type="EMBL" id="RPB19876.1"/>
    </source>
</evidence>
<dbReference type="SUPFAM" id="SSF55205">
    <property type="entry name" value="EPT/RTPC-like"/>
    <property type="match status" value="1"/>
</dbReference>
<keyword evidence="3" id="KW-0690">Ribosome biogenesis</keyword>
<dbReference type="InterPro" id="IPR013792">
    <property type="entry name" value="RNA3'P_cycl/enolpyr_Trfase_a/b"/>
</dbReference>
<evidence type="ECO:0000259" key="5">
    <source>
        <dbReference type="Pfam" id="PF01137"/>
    </source>
</evidence>
<dbReference type="Gene3D" id="3.30.360.20">
    <property type="entry name" value="RNA 3'-terminal phosphate cyclase, insert domain"/>
    <property type="match status" value="1"/>
</dbReference>
<dbReference type="OrthoDB" id="1911237at2759"/>
<dbReference type="STRING" id="1051890.A0A3N4LB32"/>
<evidence type="ECO:0000259" key="6">
    <source>
        <dbReference type="Pfam" id="PF05189"/>
    </source>
</evidence>